<dbReference type="PATRIC" id="fig|1129794.4.peg.2461"/>
<dbReference type="InterPro" id="IPR005625">
    <property type="entry name" value="PepSY-ass_TM"/>
</dbReference>
<dbReference type="Pfam" id="PF03929">
    <property type="entry name" value="PepSY_TM"/>
    <property type="match status" value="1"/>
</dbReference>
<evidence type="ECO:0000259" key="2">
    <source>
        <dbReference type="Pfam" id="PF03413"/>
    </source>
</evidence>
<protein>
    <recommendedName>
        <fullName evidence="2">PepSY domain-containing protein</fullName>
    </recommendedName>
</protein>
<dbReference type="STRING" id="1129794.C427_2482"/>
<dbReference type="InterPro" id="IPR025711">
    <property type="entry name" value="PepSY"/>
</dbReference>
<dbReference type="eggNOG" id="COG3182">
    <property type="taxonomic scope" value="Bacteria"/>
</dbReference>
<feature type="transmembrane region" description="Helical" evidence="1">
    <location>
        <begin position="139"/>
        <end position="162"/>
    </location>
</feature>
<keyword evidence="1" id="KW-0812">Transmembrane</keyword>
<reference evidence="3 4" key="1">
    <citation type="journal article" date="2013" name="Genome Announc.">
        <title>Complete Genome Sequence of Glaciecola psychrophila Strain 170T.</title>
        <authorList>
            <person name="Yin J."/>
            <person name="Chen J."/>
            <person name="Liu G."/>
            <person name="Yu Y."/>
            <person name="Song L."/>
            <person name="Wang X."/>
            <person name="Qu X."/>
        </authorList>
    </citation>
    <scope>NUCLEOTIDE SEQUENCE [LARGE SCALE GENOMIC DNA]</scope>
    <source>
        <strain evidence="3 4">170</strain>
    </source>
</reference>
<dbReference type="Pfam" id="PF03413">
    <property type="entry name" value="PepSY"/>
    <property type="match status" value="1"/>
</dbReference>
<dbReference type="OrthoDB" id="5294804at2"/>
<dbReference type="HOGENOM" id="CLU_031962_4_1_6"/>
<sequence>MTQRQWFKLHGWISLPIWIVFCFVCITGTIAVVSHELTWLTNDNARAHNPNDLPAKPMAELVASLKAYDNTAQPSTIISFESYLTTGIVFSSDKVPFGVAYINQYTGEVQEINQGSTFINFMRSLHSWLLFPWQNSYSVGYYLVSAMSFVMLGALITGLVIYKRFWKALISPKIRTQQNKKTLLADLHKHTGVWSMWFLLVMSITGLWYFTQQILWHADYEITPHARLVAQSDLPMSQSAQANISLADAISIASATFENFKPTYILLPEHNRDTYKVKGSGDSIFFDNTSYQVLVNPWNGDIEQLTQPSNMGALQTIQHVMDPLHFGYIGGLWTKFIWFAFGVLLSGMSITGFMIWGSRIRQNVKEKGKPPSIVNPIEGV</sequence>
<feature type="domain" description="PepSY" evidence="2">
    <location>
        <begin position="244"/>
        <end position="302"/>
    </location>
</feature>
<evidence type="ECO:0000313" key="4">
    <source>
        <dbReference type="Proteomes" id="UP000011864"/>
    </source>
</evidence>
<dbReference type="EMBL" id="CP003837">
    <property type="protein sequence ID" value="AGH44591.1"/>
    <property type="molecule type" value="Genomic_DNA"/>
</dbReference>
<keyword evidence="4" id="KW-1185">Reference proteome</keyword>
<feature type="transmembrane region" description="Helical" evidence="1">
    <location>
        <begin position="336"/>
        <end position="357"/>
    </location>
</feature>
<dbReference type="AlphaFoldDB" id="K6YWM3"/>
<dbReference type="PANTHER" id="PTHR34219">
    <property type="entry name" value="IRON-REGULATED INNER MEMBRANE PROTEIN-RELATED"/>
    <property type="match status" value="1"/>
</dbReference>
<dbReference type="RefSeq" id="WP_007637133.1">
    <property type="nucleotide sequence ID" value="NC_020514.1"/>
</dbReference>
<gene>
    <name evidence="3" type="ORF">C427_2482</name>
</gene>
<evidence type="ECO:0000256" key="1">
    <source>
        <dbReference type="SAM" id="Phobius"/>
    </source>
</evidence>
<organism evidence="3 4">
    <name type="scientific">Paraglaciecola psychrophila 170</name>
    <dbReference type="NCBI Taxonomy" id="1129794"/>
    <lineage>
        <taxon>Bacteria</taxon>
        <taxon>Pseudomonadati</taxon>
        <taxon>Pseudomonadota</taxon>
        <taxon>Gammaproteobacteria</taxon>
        <taxon>Alteromonadales</taxon>
        <taxon>Alteromonadaceae</taxon>
        <taxon>Paraglaciecola</taxon>
    </lineage>
</organism>
<dbReference type="PANTHER" id="PTHR34219:SF8">
    <property type="entry name" value="PEPSY DOMAIN-CONTAINING PROTEIN"/>
    <property type="match status" value="1"/>
</dbReference>
<accession>K6YWM3</accession>
<name>K6YWM3_9ALTE</name>
<dbReference type="KEGG" id="gps:C427_2482"/>
<dbReference type="Proteomes" id="UP000011864">
    <property type="component" value="Chromosome"/>
</dbReference>
<proteinExistence type="predicted"/>
<keyword evidence="1" id="KW-1133">Transmembrane helix</keyword>
<evidence type="ECO:0000313" key="3">
    <source>
        <dbReference type="EMBL" id="AGH44591.1"/>
    </source>
</evidence>
<keyword evidence="1" id="KW-0472">Membrane</keyword>
<feature type="transmembrane region" description="Helical" evidence="1">
    <location>
        <begin position="191"/>
        <end position="210"/>
    </location>
</feature>
<feature type="transmembrane region" description="Helical" evidence="1">
    <location>
        <begin position="12"/>
        <end position="33"/>
    </location>
</feature>